<reference evidence="1 2" key="1">
    <citation type="journal article" date="2015" name="Nature">
        <title>rRNA introns, odd ribosomes, and small enigmatic genomes across a large radiation of phyla.</title>
        <authorList>
            <person name="Brown C.T."/>
            <person name="Hug L.A."/>
            <person name="Thomas B.C."/>
            <person name="Sharon I."/>
            <person name="Castelle C.J."/>
            <person name="Singh A."/>
            <person name="Wilkins M.J."/>
            <person name="Williams K.H."/>
            <person name="Banfield J.F."/>
        </authorList>
    </citation>
    <scope>NUCLEOTIDE SEQUENCE [LARGE SCALE GENOMIC DNA]</scope>
</reference>
<comment type="caution">
    <text evidence="1">The sequence shown here is derived from an EMBL/GenBank/DDBJ whole genome shotgun (WGS) entry which is preliminary data.</text>
</comment>
<gene>
    <name evidence="1" type="ORF">UT75_C0009G0003</name>
</gene>
<proteinExistence type="predicted"/>
<sequence length="175" mass="20709">MKYKPTIVVSAFPACGKSYMYNNYNDKPFTMLDSDSSQFSWIKDENGVNTKERNPDFPDNYIKHIKDNIGKVDVIFVSSHDIVRVALNENKINFFMIYPDKSMKEEWIRRFRERGNDEGFIKFIGDNWDDFIDKIEEEEKCLKERLSADNPYIDNEYIAGCFDTNMGNLSSMWWN</sequence>
<organism evidence="1 2">
    <name type="scientific">Candidatus Yanofskybacteria bacterium GW2011_GWE2_40_11</name>
    <dbReference type="NCBI Taxonomy" id="1619033"/>
    <lineage>
        <taxon>Bacteria</taxon>
        <taxon>Candidatus Yanofskyibacteriota</taxon>
    </lineage>
</organism>
<accession>A0A0G0SZF6</accession>
<protein>
    <submittedName>
        <fullName evidence="1">Uncharacterized protein</fullName>
    </submittedName>
</protein>
<dbReference type="AlphaFoldDB" id="A0A0G0SZF6"/>
<dbReference type="EMBL" id="LBXZ01000009">
    <property type="protein sequence ID" value="KKR40230.1"/>
    <property type="molecule type" value="Genomic_DNA"/>
</dbReference>
<name>A0A0G0SZF6_9BACT</name>
<evidence type="ECO:0000313" key="1">
    <source>
        <dbReference type="EMBL" id="KKR40230.1"/>
    </source>
</evidence>
<dbReference type="Proteomes" id="UP000034072">
    <property type="component" value="Unassembled WGS sequence"/>
</dbReference>
<evidence type="ECO:0000313" key="2">
    <source>
        <dbReference type="Proteomes" id="UP000034072"/>
    </source>
</evidence>